<comment type="caution">
    <text evidence="3">The sequence shown here is derived from an EMBL/GenBank/DDBJ whole genome shotgun (WGS) entry which is preliminary data.</text>
</comment>
<comment type="similarity">
    <text evidence="1">Belongs to the glycosyl hydrolase 79 family.</text>
</comment>
<dbReference type="GO" id="GO:0016020">
    <property type="term" value="C:membrane"/>
    <property type="evidence" value="ECO:0007669"/>
    <property type="project" value="InterPro"/>
</dbReference>
<evidence type="ECO:0000313" key="4">
    <source>
        <dbReference type="Proteomes" id="UP001347796"/>
    </source>
</evidence>
<sequence length="473" mass="52555">MACHLWAFILFVYTCNVSCITINIESAPAVRNISSKFVGVCVDSVTIRYRWGNMNFTSPKLLTLAKGISPSYLRIGGTPCNYVIFNKTQHTSQLASDTNFTMTVADWDNLNHFVMNVGWDLIFDFNVFLRKNGQWDPTNAMELLKYTVKQGYKPAGYELGNEPDDIPEEDAISPQQLAKDFASFKSVLTASGVPPFLTIGPDTAGITKSYTGRFLQAGGANSVDVCTVHHYYEKGSTAALKDFTDRNILDKFKTEVESFVRTCNEKAPGKQCWLGETSSCYSGGAVNISDRYAAGFMWLDKLGLSAVNGLQTVLRQSFYGVYVRYSLLDVNLNPNPDYWLTVLYKRLVGSPVFNVTQTEDPNVRVYAHCTNRNSSIGYKPGSITVYIMNIGSETVSTDIPFSSSKTQERYILSPGDDNGLTSQFVKLNGVVLTLPNDYELPPLRPLYSQGTLQLEAYNMGYIVIPDAMKAECL</sequence>
<organism evidence="3 4">
    <name type="scientific">Patella caerulea</name>
    <name type="common">Rayed Mediterranean limpet</name>
    <dbReference type="NCBI Taxonomy" id="87958"/>
    <lineage>
        <taxon>Eukaryota</taxon>
        <taxon>Metazoa</taxon>
        <taxon>Spiralia</taxon>
        <taxon>Lophotrochozoa</taxon>
        <taxon>Mollusca</taxon>
        <taxon>Gastropoda</taxon>
        <taxon>Patellogastropoda</taxon>
        <taxon>Patelloidea</taxon>
        <taxon>Patellidae</taxon>
        <taxon>Patella</taxon>
    </lineage>
</organism>
<keyword evidence="4" id="KW-1185">Reference proteome</keyword>
<keyword evidence="2" id="KW-0732">Signal</keyword>
<dbReference type="GO" id="GO:0005615">
    <property type="term" value="C:extracellular space"/>
    <property type="evidence" value="ECO:0007669"/>
    <property type="project" value="TreeGrafter"/>
</dbReference>
<accession>A0AAN8PQD8</accession>
<dbReference type="InterPro" id="IPR005199">
    <property type="entry name" value="Glyco_hydro_79"/>
</dbReference>
<dbReference type="SUPFAM" id="SSF51445">
    <property type="entry name" value="(Trans)glycosidases"/>
    <property type="match status" value="1"/>
</dbReference>
<feature type="signal peptide" evidence="2">
    <location>
        <begin position="1"/>
        <end position="19"/>
    </location>
</feature>
<proteinExistence type="inferred from homology"/>
<feature type="chain" id="PRO_5042867366" evidence="2">
    <location>
        <begin position="20"/>
        <end position="473"/>
    </location>
</feature>
<name>A0AAN8PQD8_PATCE</name>
<dbReference type="PANTHER" id="PTHR46145:SF4">
    <property type="entry name" value="HEPARANASE"/>
    <property type="match status" value="1"/>
</dbReference>
<evidence type="ECO:0000256" key="2">
    <source>
        <dbReference type="SAM" id="SignalP"/>
    </source>
</evidence>
<reference evidence="3 4" key="1">
    <citation type="submission" date="2024-01" db="EMBL/GenBank/DDBJ databases">
        <title>The genome of the rayed Mediterranean limpet Patella caerulea (Linnaeus, 1758).</title>
        <authorList>
            <person name="Anh-Thu Weber A."/>
            <person name="Halstead-Nussloch G."/>
        </authorList>
    </citation>
    <scope>NUCLEOTIDE SEQUENCE [LARGE SCALE GENOMIC DNA]</scope>
    <source>
        <strain evidence="3">AATW-2023a</strain>
        <tissue evidence="3">Whole specimen</tissue>
    </source>
</reference>
<dbReference type="Proteomes" id="UP001347796">
    <property type="component" value="Unassembled WGS sequence"/>
</dbReference>
<dbReference type="Pfam" id="PF03662">
    <property type="entry name" value="Glyco_hydro_79n"/>
    <property type="match status" value="1"/>
</dbReference>
<dbReference type="Gene3D" id="3.20.20.80">
    <property type="entry name" value="Glycosidases"/>
    <property type="match status" value="1"/>
</dbReference>
<protein>
    <submittedName>
        <fullName evidence="3">Uncharacterized protein</fullName>
    </submittedName>
</protein>
<evidence type="ECO:0000313" key="3">
    <source>
        <dbReference type="EMBL" id="KAK6174495.1"/>
    </source>
</evidence>
<dbReference type="InterPro" id="IPR017853">
    <property type="entry name" value="GH"/>
</dbReference>
<gene>
    <name evidence="3" type="ORF">SNE40_017760</name>
</gene>
<dbReference type="AlphaFoldDB" id="A0AAN8PQD8"/>
<dbReference type="EMBL" id="JAZGQO010000011">
    <property type="protein sequence ID" value="KAK6174495.1"/>
    <property type="molecule type" value="Genomic_DNA"/>
</dbReference>
<dbReference type="PANTHER" id="PTHR46145">
    <property type="entry name" value="HEPARANASE"/>
    <property type="match status" value="1"/>
</dbReference>
<dbReference type="GO" id="GO:0016798">
    <property type="term" value="F:hydrolase activity, acting on glycosyl bonds"/>
    <property type="evidence" value="ECO:0007669"/>
    <property type="project" value="InterPro"/>
</dbReference>
<dbReference type="GO" id="GO:0031012">
    <property type="term" value="C:extracellular matrix"/>
    <property type="evidence" value="ECO:0007669"/>
    <property type="project" value="TreeGrafter"/>
</dbReference>
<evidence type="ECO:0000256" key="1">
    <source>
        <dbReference type="ARBA" id="ARBA00009800"/>
    </source>
</evidence>